<dbReference type="AlphaFoldDB" id="A0AA35T6S6"/>
<gene>
    <name evidence="1" type="ORF">GBAR_LOCUS23335</name>
</gene>
<name>A0AA35T6S6_GEOBA</name>
<dbReference type="Pfam" id="PF03692">
    <property type="entry name" value="CxxCxxCC"/>
    <property type="match status" value="1"/>
</dbReference>
<sequence length="144" mass="16237">MEKAIASGVDANLFRPTPDGKSAQIKLIPHGDMYICPCFNPETSECTIYSIRPLDCQIYPFALMYNQEQTQVVLGVDMICPYGEAEIQAAAFQHYIDYIADYLESDPVVETVAASWQLIGPYQDTVVIVRTLEKLTSARMKNRY</sequence>
<dbReference type="EMBL" id="CASHTH010003231">
    <property type="protein sequence ID" value="CAI8042018.1"/>
    <property type="molecule type" value="Genomic_DNA"/>
</dbReference>
<accession>A0AA35T6S6</accession>
<dbReference type="Proteomes" id="UP001174909">
    <property type="component" value="Unassembled WGS sequence"/>
</dbReference>
<evidence type="ECO:0008006" key="3">
    <source>
        <dbReference type="Google" id="ProtNLM"/>
    </source>
</evidence>
<keyword evidence="2" id="KW-1185">Reference proteome</keyword>
<protein>
    <recommendedName>
        <fullName evidence="3">YkgJ family cysteine cluster protein</fullName>
    </recommendedName>
</protein>
<proteinExistence type="predicted"/>
<organism evidence="1 2">
    <name type="scientific">Geodia barretti</name>
    <name type="common">Barrett's horny sponge</name>
    <dbReference type="NCBI Taxonomy" id="519541"/>
    <lineage>
        <taxon>Eukaryota</taxon>
        <taxon>Metazoa</taxon>
        <taxon>Porifera</taxon>
        <taxon>Demospongiae</taxon>
        <taxon>Heteroscleromorpha</taxon>
        <taxon>Tetractinellida</taxon>
        <taxon>Astrophorina</taxon>
        <taxon>Geodiidae</taxon>
        <taxon>Geodia</taxon>
    </lineage>
</organism>
<evidence type="ECO:0000313" key="1">
    <source>
        <dbReference type="EMBL" id="CAI8042018.1"/>
    </source>
</evidence>
<evidence type="ECO:0000313" key="2">
    <source>
        <dbReference type="Proteomes" id="UP001174909"/>
    </source>
</evidence>
<dbReference type="InterPro" id="IPR005358">
    <property type="entry name" value="Puta_zinc/iron-chelating_dom"/>
</dbReference>
<comment type="caution">
    <text evidence="1">The sequence shown here is derived from an EMBL/GenBank/DDBJ whole genome shotgun (WGS) entry which is preliminary data.</text>
</comment>
<reference evidence="1" key="1">
    <citation type="submission" date="2023-03" db="EMBL/GenBank/DDBJ databases">
        <authorList>
            <person name="Steffen K."/>
            <person name="Cardenas P."/>
        </authorList>
    </citation>
    <scope>NUCLEOTIDE SEQUENCE</scope>
</reference>